<dbReference type="Proteomes" id="UP001140096">
    <property type="component" value="Unassembled WGS sequence"/>
</dbReference>
<comment type="caution">
    <text evidence="1">The sequence shown here is derived from an EMBL/GenBank/DDBJ whole genome shotgun (WGS) entry which is preliminary data.</text>
</comment>
<organism evidence="1 2">
    <name type="scientific">Coemansia furcata</name>
    <dbReference type="NCBI Taxonomy" id="417177"/>
    <lineage>
        <taxon>Eukaryota</taxon>
        <taxon>Fungi</taxon>
        <taxon>Fungi incertae sedis</taxon>
        <taxon>Zoopagomycota</taxon>
        <taxon>Kickxellomycotina</taxon>
        <taxon>Kickxellomycetes</taxon>
        <taxon>Kickxellales</taxon>
        <taxon>Kickxellaceae</taxon>
        <taxon>Coemansia</taxon>
    </lineage>
</organism>
<protein>
    <submittedName>
        <fullName evidence="1">Uncharacterized protein</fullName>
    </submittedName>
</protein>
<proteinExistence type="predicted"/>
<gene>
    <name evidence="1" type="ORF">H4S07_004223</name>
</gene>
<dbReference type="EMBL" id="JANBUP010001637">
    <property type="protein sequence ID" value="KAJ2804456.1"/>
    <property type="molecule type" value="Genomic_DNA"/>
</dbReference>
<evidence type="ECO:0000313" key="1">
    <source>
        <dbReference type="EMBL" id="KAJ2804456.1"/>
    </source>
</evidence>
<reference evidence="1" key="1">
    <citation type="submission" date="2022-07" db="EMBL/GenBank/DDBJ databases">
        <title>Phylogenomic reconstructions and comparative analyses of Kickxellomycotina fungi.</title>
        <authorList>
            <person name="Reynolds N.K."/>
            <person name="Stajich J.E."/>
            <person name="Barry K."/>
            <person name="Grigoriev I.V."/>
            <person name="Crous P."/>
            <person name="Smith M.E."/>
        </authorList>
    </citation>
    <scope>NUCLEOTIDE SEQUENCE</scope>
    <source>
        <strain evidence="1">CBS 102833</strain>
    </source>
</reference>
<keyword evidence="2" id="KW-1185">Reference proteome</keyword>
<feature type="non-terminal residue" evidence="1">
    <location>
        <position position="1"/>
    </location>
</feature>
<accession>A0ACC1LA30</accession>
<sequence>EPIGEAEPDSSDAGECQMGQQQQPKVLDAKCVSVLREMMVSIIAEALYSTSKVAGAGVREHPPPNTPTAGIRAAKQAAVAVAAAQTQTQQTVGDGPTLVREATYAISTLKGLPTQPIVRYLAKEMRAVNGERRRRGLAHNLSRNNSMGHMRHHQFSYQTQQPPLPPLPPMPVAAPAVPHNAHHSGSSASSTHAPAVHDAAAIEHNRVRRNNNSHWQTPMLKQEAGTTTAATALQTILSADEAAVLQTIPAADLS</sequence>
<name>A0ACC1LA30_9FUNG</name>
<evidence type="ECO:0000313" key="2">
    <source>
        <dbReference type="Proteomes" id="UP001140096"/>
    </source>
</evidence>